<organism evidence="2 3">
    <name type="scientific">Drosophila mojavensis</name>
    <name type="common">Fruit fly</name>
    <dbReference type="NCBI Taxonomy" id="7230"/>
    <lineage>
        <taxon>Eukaryota</taxon>
        <taxon>Metazoa</taxon>
        <taxon>Ecdysozoa</taxon>
        <taxon>Arthropoda</taxon>
        <taxon>Hexapoda</taxon>
        <taxon>Insecta</taxon>
        <taxon>Pterygota</taxon>
        <taxon>Neoptera</taxon>
        <taxon>Endopterygota</taxon>
        <taxon>Diptera</taxon>
        <taxon>Brachycera</taxon>
        <taxon>Muscomorpha</taxon>
        <taxon>Ephydroidea</taxon>
        <taxon>Drosophilidae</taxon>
        <taxon>Drosophila</taxon>
    </lineage>
</organism>
<reference evidence="2 3" key="1">
    <citation type="journal article" date="2007" name="Nature">
        <title>Evolution of genes and genomes on the Drosophila phylogeny.</title>
        <authorList>
            <consortium name="Drosophila 12 Genomes Consortium"/>
            <person name="Clark A.G."/>
            <person name="Eisen M.B."/>
            <person name="Smith D.R."/>
            <person name="Bergman C.M."/>
            <person name="Oliver B."/>
            <person name="Markow T.A."/>
            <person name="Kaufman T.C."/>
            <person name="Kellis M."/>
            <person name="Gelbart W."/>
            <person name="Iyer V.N."/>
            <person name="Pollard D.A."/>
            <person name="Sackton T.B."/>
            <person name="Larracuente A.M."/>
            <person name="Singh N.D."/>
            <person name="Abad J.P."/>
            <person name="Abt D.N."/>
            <person name="Adryan B."/>
            <person name="Aguade M."/>
            <person name="Akashi H."/>
            <person name="Anderson W.W."/>
            <person name="Aquadro C.F."/>
            <person name="Ardell D.H."/>
            <person name="Arguello R."/>
            <person name="Artieri C.G."/>
            <person name="Barbash D.A."/>
            <person name="Barker D."/>
            <person name="Barsanti P."/>
            <person name="Batterham P."/>
            <person name="Batzoglou S."/>
            <person name="Begun D."/>
            <person name="Bhutkar A."/>
            <person name="Blanco E."/>
            <person name="Bosak S.A."/>
            <person name="Bradley R.K."/>
            <person name="Brand A.D."/>
            <person name="Brent M.R."/>
            <person name="Brooks A.N."/>
            <person name="Brown R.H."/>
            <person name="Butlin R.K."/>
            <person name="Caggese C."/>
            <person name="Calvi B.R."/>
            <person name="Bernardo de Carvalho A."/>
            <person name="Caspi A."/>
            <person name="Castrezana S."/>
            <person name="Celniker S.E."/>
            <person name="Chang J.L."/>
            <person name="Chapple C."/>
            <person name="Chatterji S."/>
            <person name="Chinwalla A."/>
            <person name="Civetta A."/>
            <person name="Clifton S.W."/>
            <person name="Comeron J.M."/>
            <person name="Costello J.C."/>
            <person name="Coyne J.A."/>
            <person name="Daub J."/>
            <person name="David R.G."/>
            <person name="Delcher A.L."/>
            <person name="Delehaunty K."/>
            <person name="Do C.B."/>
            <person name="Ebling H."/>
            <person name="Edwards K."/>
            <person name="Eickbush T."/>
            <person name="Evans J.D."/>
            <person name="Filipski A."/>
            <person name="Findeiss S."/>
            <person name="Freyhult E."/>
            <person name="Fulton L."/>
            <person name="Fulton R."/>
            <person name="Garcia A.C."/>
            <person name="Gardiner A."/>
            <person name="Garfield D.A."/>
            <person name="Garvin B.E."/>
            <person name="Gibson G."/>
            <person name="Gilbert D."/>
            <person name="Gnerre S."/>
            <person name="Godfrey J."/>
            <person name="Good R."/>
            <person name="Gotea V."/>
            <person name="Gravely B."/>
            <person name="Greenberg A.J."/>
            <person name="Griffiths-Jones S."/>
            <person name="Gross S."/>
            <person name="Guigo R."/>
            <person name="Gustafson E.A."/>
            <person name="Haerty W."/>
            <person name="Hahn M.W."/>
            <person name="Halligan D.L."/>
            <person name="Halpern A.L."/>
            <person name="Halter G.M."/>
            <person name="Han M.V."/>
            <person name="Heger A."/>
            <person name="Hillier L."/>
            <person name="Hinrichs A.S."/>
            <person name="Holmes I."/>
            <person name="Hoskins R.A."/>
            <person name="Hubisz M.J."/>
            <person name="Hultmark D."/>
            <person name="Huntley M.A."/>
            <person name="Jaffe D.B."/>
            <person name="Jagadeeshan S."/>
            <person name="Jeck W.R."/>
            <person name="Johnson J."/>
            <person name="Jones C.D."/>
            <person name="Jordan W.C."/>
            <person name="Karpen G.H."/>
            <person name="Kataoka E."/>
            <person name="Keightley P.D."/>
            <person name="Kheradpour P."/>
            <person name="Kirkness E.F."/>
            <person name="Koerich L.B."/>
            <person name="Kristiansen K."/>
            <person name="Kudrna D."/>
            <person name="Kulathinal R.J."/>
            <person name="Kumar S."/>
            <person name="Kwok R."/>
            <person name="Lander E."/>
            <person name="Langley C.H."/>
            <person name="Lapoint R."/>
            <person name="Lazzaro B.P."/>
            <person name="Lee S.J."/>
            <person name="Levesque L."/>
            <person name="Li R."/>
            <person name="Lin C.F."/>
            <person name="Lin M.F."/>
            <person name="Lindblad-Toh K."/>
            <person name="Llopart A."/>
            <person name="Long M."/>
            <person name="Low L."/>
            <person name="Lozovsky E."/>
            <person name="Lu J."/>
            <person name="Luo M."/>
            <person name="Machado C.A."/>
            <person name="Makalowski W."/>
            <person name="Marzo M."/>
            <person name="Matsuda M."/>
            <person name="Matzkin L."/>
            <person name="McAllister B."/>
            <person name="McBride C.S."/>
            <person name="McKernan B."/>
            <person name="McKernan K."/>
            <person name="Mendez-Lago M."/>
            <person name="Minx P."/>
            <person name="Mollenhauer M.U."/>
            <person name="Montooth K."/>
            <person name="Mount S.M."/>
            <person name="Mu X."/>
            <person name="Myers E."/>
            <person name="Negre B."/>
            <person name="Newfeld S."/>
            <person name="Nielsen R."/>
            <person name="Noor M.A."/>
            <person name="O'Grady P."/>
            <person name="Pachter L."/>
            <person name="Papaceit M."/>
            <person name="Parisi M.J."/>
            <person name="Parisi M."/>
            <person name="Parts L."/>
            <person name="Pedersen J.S."/>
            <person name="Pesole G."/>
            <person name="Phillippy A.M."/>
            <person name="Ponting C.P."/>
            <person name="Pop M."/>
            <person name="Porcelli D."/>
            <person name="Powell J.R."/>
            <person name="Prohaska S."/>
            <person name="Pruitt K."/>
            <person name="Puig M."/>
            <person name="Quesneville H."/>
            <person name="Ram K.R."/>
            <person name="Rand D."/>
            <person name="Rasmussen M.D."/>
            <person name="Reed L.K."/>
            <person name="Reenan R."/>
            <person name="Reily A."/>
            <person name="Remington K.A."/>
            <person name="Rieger T.T."/>
            <person name="Ritchie M.G."/>
            <person name="Robin C."/>
            <person name="Rogers Y.H."/>
            <person name="Rohde C."/>
            <person name="Rozas J."/>
            <person name="Rubenfield M.J."/>
            <person name="Ruiz A."/>
            <person name="Russo S."/>
            <person name="Salzberg S.L."/>
            <person name="Sanchez-Gracia A."/>
            <person name="Saranga D.J."/>
            <person name="Sato H."/>
            <person name="Schaeffer S.W."/>
            <person name="Schatz M.C."/>
            <person name="Schlenke T."/>
            <person name="Schwartz R."/>
            <person name="Segarra C."/>
            <person name="Singh R.S."/>
            <person name="Sirot L."/>
            <person name="Sirota M."/>
            <person name="Sisneros N.B."/>
            <person name="Smith C.D."/>
            <person name="Smith T.F."/>
            <person name="Spieth J."/>
            <person name="Stage D.E."/>
            <person name="Stark A."/>
            <person name="Stephan W."/>
            <person name="Strausberg R.L."/>
            <person name="Strempel S."/>
            <person name="Sturgill D."/>
            <person name="Sutton G."/>
            <person name="Sutton G.G."/>
            <person name="Tao W."/>
            <person name="Teichmann S."/>
            <person name="Tobari Y.N."/>
            <person name="Tomimura Y."/>
            <person name="Tsolas J.M."/>
            <person name="Valente V.L."/>
            <person name="Venter E."/>
            <person name="Venter J.C."/>
            <person name="Vicario S."/>
            <person name="Vieira F.G."/>
            <person name="Vilella A.J."/>
            <person name="Villasante A."/>
            <person name="Walenz B."/>
            <person name="Wang J."/>
            <person name="Wasserman M."/>
            <person name="Watts T."/>
            <person name="Wilson D."/>
            <person name="Wilson R.K."/>
            <person name="Wing R.A."/>
            <person name="Wolfner M.F."/>
            <person name="Wong A."/>
            <person name="Wong G.K."/>
            <person name="Wu C.I."/>
            <person name="Wu G."/>
            <person name="Yamamoto D."/>
            <person name="Yang H.P."/>
            <person name="Yang S.P."/>
            <person name="Yorke J.A."/>
            <person name="Yoshida K."/>
            <person name="Zdobnov E."/>
            <person name="Zhang P."/>
            <person name="Zhang Y."/>
            <person name="Zimin A.V."/>
            <person name="Baldwin J."/>
            <person name="Abdouelleil A."/>
            <person name="Abdulkadir J."/>
            <person name="Abebe A."/>
            <person name="Abera B."/>
            <person name="Abreu J."/>
            <person name="Acer S.C."/>
            <person name="Aftuck L."/>
            <person name="Alexander A."/>
            <person name="An P."/>
            <person name="Anderson E."/>
            <person name="Anderson S."/>
            <person name="Arachi H."/>
            <person name="Azer M."/>
            <person name="Bachantsang P."/>
            <person name="Barry A."/>
            <person name="Bayul T."/>
            <person name="Berlin A."/>
            <person name="Bessette D."/>
            <person name="Bloom T."/>
            <person name="Blye J."/>
            <person name="Boguslavskiy L."/>
            <person name="Bonnet C."/>
            <person name="Boukhgalter B."/>
            <person name="Bourzgui I."/>
            <person name="Brown A."/>
            <person name="Cahill P."/>
            <person name="Channer S."/>
            <person name="Cheshatsang Y."/>
            <person name="Chuda L."/>
            <person name="Citroen M."/>
            <person name="Collymore A."/>
            <person name="Cooke P."/>
            <person name="Costello M."/>
            <person name="D'Aco K."/>
            <person name="Daza R."/>
            <person name="De Haan G."/>
            <person name="DeGray S."/>
            <person name="DeMaso C."/>
            <person name="Dhargay N."/>
            <person name="Dooley K."/>
            <person name="Dooley E."/>
            <person name="Doricent M."/>
            <person name="Dorje P."/>
            <person name="Dorjee K."/>
            <person name="Dupes A."/>
            <person name="Elong R."/>
            <person name="Falk J."/>
            <person name="Farina A."/>
            <person name="Faro S."/>
            <person name="Ferguson D."/>
            <person name="Fisher S."/>
            <person name="Foley C.D."/>
            <person name="Franke A."/>
            <person name="Friedrich D."/>
            <person name="Gadbois L."/>
            <person name="Gearin G."/>
            <person name="Gearin C.R."/>
            <person name="Giannoukos G."/>
            <person name="Goode T."/>
            <person name="Graham J."/>
            <person name="Grandbois E."/>
            <person name="Grewal S."/>
            <person name="Gyaltsen K."/>
            <person name="Hafez N."/>
            <person name="Hagos B."/>
            <person name="Hall J."/>
            <person name="Henson C."/>
            <person name="Hollinger A."/>
            <person name="Honan T."/>
            <person name="Huard M.D."/>
            <person name="Hughes L."/>
            <person name="Hurhula B."/>
            <person name="Husby M.E."/>
            <person name="Kamat A."/>
            <person name="Kanga B."/>
            <person name="Kashin S."/>
            <person name="Khazanovich D."/>
            <person name="Kisner P."/>
            <person name="Lance K."/>
            <person name="Lara M."/>
            <person name="Lee W."/>
            <person name="Lennon N."/>
            <person name="Letendre F."/>
            <person name="LeVine R."/>
            <person name="Lipovsky A."/>
            <person name="Liu X."/>
            <person name="Liu J."/>
            <person name="Liu S."/>
            <person name="Lokyitsang T."/>
            <person name="Lokyitsang Y."/>
            <person name="Lubonja R."/>
            <person name="Lui A."/>
            <person name="MacDonald P."/>
            <person name="Magnisalis V."/>
            <person name="Maru K."/>
            <person name="Matthews C."/>
            <person name="McCusker W."/>
            <person name="McDonough S."/>
            <person name="Mehta T."/>
            <person name="Meldrim J."/>
            <person name="Meneus L."/>
            <person name="Mihai O."/>
            <person name="Mihalev A."/>
            <person name="Mihova T."/>
            <person name="Mittelman R."/>
            <person name="Mlenga V."/>
            <person name="Montmayeur A."/>
            <person name="Mulrain L."/>
            <person name="Navidi A."/>
            <person name="Naylor J."/>
            <person name="Negash T."/>
            <person name="Nguyen T."/>
            <person name="Nguyen N."/>
            <person name="Nicol R."/>
            <person name="Norbu C."/>
            <person name="Norbu N."/>
            <person name="Novod N."/>
            <person name="O'Neill B."/>
            <person name="Osman S."/>
            <person name="Markiewicz E."/>
            <person name="Oyono O.L."/>
            <person name="Patti C."/>
            <person name="Phunkhang P."/>
            <person name="Pierre F."/>
            <person name="Priest M."/>
            <person name="Raghuraman S."/>
            <person name="Rege F."/>
            <person name="Reyes R."/>
            <person name="Rise C."/>
            <person name="Rogov P."/>
            <person name="Ross K."/>
            <person name="Ryan E."/>
            <person name="Settipalli S."/>
            <person name="Shea T."/>
            <person name="Sherpa N."/>
            <person name="Shi L."/>
            <person name="Shih D."/>
            <person name="Sparrow T."/>
            <person name="Spaulding J."/>
            <person name="Stalker J."/>
            <person name="Stange-Thomann N."/>
            <person name="Stavropoulos S."/>
            <person name="Stone C."/>
            <person name="Strader C."/>
            <person name="Tesfaye S."/>
            <person name="Thomson T."/>
            <person name="Thoulutsang Y."/>
            <person name="Thoulutsang D."/>
            <person name="Topham K."/>
            <person name="Topping I."/>
            <person name="Tsamla T."/>
            <person name="Vassiliev H."/>
            <person name="Vo A."/>
            <person name="Wangchuk T."/>
            <person name="Wangdi T."/>
            <person name="Weiand M."/>
            <person name="Wilkinson J."/>
            <person name="Wilson A."/>
            <person name="Yadav S."/>
            <person name="Young G."/>
            <person name="Yu Q."/>
            <person name="Zembek L."/>
            <person name="Zhong D."/>
            <person name="Zimmer A."/>
            <person name="Zwirko Z."/>
            <person name="Jaffe D.B."/>
            <person name="Alvarez P."/>
            <person name="Brockman W."/>
            <person name="Butler J."/>
            <person name="Chin C."/>
            <person name="Gnerre S."/>
            <person name="Grabherr M."/>
            <person name="Kleber M."/>
            <person name="Mauceli E."/>
            <person name="MacCallum I."/>
        </authorList>
    </citation>
    <scope>NUCLEOTIDE SEQUENCE [LARGE SCALE GENOMIC DNA]</scope>
    <source>
        <strain evidence="3">Tucson 15081-1352.22</strain>
    </source>
</reference>
<feature type="region of interest" description="Disordered" evidence="1">
    <location>
        <begin position="260"/>
        <end position="338"/>
    </location>
</feature>
<dbReference type="EMBL" id="CH933806">
    <property type="protein sequence ID" value="KRG01779.1"/>
    <property type="molecule type" value="Genomic_DNA"/>
</dbReference>
<name>A0A0Q9XDJ5_DROMO</name>
<accession>A0A0Q9XDJ5</accession>
<proteinExistence type="predicted"/>
<protein>
    <submittedName>
        <fullName evidence="2">Uncharacterized protein</fullName>
    </submittedName>
</protein>
<dbReference type="AlphaFoldDB" id="A0A0Q9XDJ5"/>
<evidence type="ECO:0000313" key="2">
    <source>
        <dbReference type="EMBL" id="KRG01779.1"/>
    </source>
</evidence>
<evidence type="ECO:0000313" key="3">
    <source>
        <dbReference type="Proteomes" id="UP000009192"/>
    </source>
</evidence>
<dbReference type="KEGG" id="dmo:Dmoj_GI25760"/>
<feature type="compositionally biased region" description="Polar residues" evidence="1">
    <location>
        <begin position="447"/>
        <end position="462"/>
    </location>
</feature>
<keyword evidence="3" id="KW-1185">Reference proteome</keyword>
<feature type="compositionally biased region" description="Polar residues" evidence="1">
    <location>
        <begin position="524"/>
        <end position="537"/>
    </location>
</feature>
<evidence type="ECO:0000256" key="1">
    <source>
        <dbReference type="SAM" id="MobiDB-lite"/>
    </source>
</evidence>
<dbReference type="OrthoDB" id="7851717at2759"/>
<sequence>MSSTKKFNLGQVAFQSSCAHNALNSVRKLCMRSGATNAALLRQKGASLEKKHEELSSPPANKAARVGHLSKVIGVKKTLVNQMQGMVQRIRPHVRSQSLLLSQKNNSSKYRIYGQTRLFSSKSSLASSSAMLHSTSSRQLPQLQRRRFSHASYQPRALPQGSVVQQRYSQLGHMYDRRKGEMAKDISRSIQSELMDVDLTTKRLISCAHNKPDLLAEQSEQEAQRQRQQEQQKQMQLRINQQNYQQPPLRYNPFKIWKQQRAAKPAAEDTVDEADEAQSERAATPMRRRSSDQPQEEQEDKRKSRKLKVKLSELYASSNKKNRNLQSQSALAAESPMPTDSEAEKLAYYKQLAAERNAITSERERQREREEVAALAYAGSNRMDDQHYQTKIESNLLSASQRLYNKRYEGYRNQVEARSKEARPMFTRNAVQPVSLLEQSKPKNETESPAPTTPVKTITSRPLSARCMYKPAGKSKSSAAKSKHVTPKARAQKKLLKKLNQTMSKSSKLNVPNRRDKSMRYKSDNSGSNWSSPTHSNYEQHLRQVCEMPRGQNIRMGEMREPHISDKNYTSDSLQNYVQMPREYTKESAVRRLGSVYDRRNGHAHFGKQRMLV</sequence>
<feature type="compositionally biased region" description="Polar residues" evidence="1">
    <location>
        <begin position="315"/>
        <end position="330"/>
    </location>
</feature>
<feature type="compositionally biased region" description="Basic and acidic residues" evidence="1">
    <location>
        <begin position="513"/>
        <end position="523"/>
    </location>
</feature>
<feature type="compositionally biased region" description="Basic residues" evidence="1">
    <location>
        <begin position="481"/>
        <end position="497"/>
    </location>
</feature>
<dbReference type="Proteomes" id="UP000009192">
    <property type="component" value="Unassembled WGS sequence"/>
</dbReference>
<feature type="compositionally biased region" description="Polar residues" evidence="1">
    <location>
        <begin position="500"/>
        <end position="510"/>
    </location>
</feature>
<dbReference type="InParanoid" id="A0A0Q9XDJ5"/>
<feature type="region of interest" description="Disordered" evidence="1">
    <location>
        <begin position="432"/>
        <end position="537"/>
    </location>
</feature>
<gene>
    <name evidence="2" type="primary">Dmoj\GI25760</name>
    <name evidence="2" type="ORF">Dmoj_GI25760</name>
</gene>